<dbReference type="Proteomes" id="UP001162131">
    <property type="component" value="Unassembled WGS sequence"/>
</dbReference>
<reference evidence="1" key="1">
    <citation type="submission" date="2021-09" db="EMBL/GenBank/DDBJ databases">
        <authorList>
            <consortium name="AG Swart"/>
            <person name="Singh M."/>
            <person name="Singh A."/>
            <person name="Seah K."/>
            <person name="Emmerich C."/>
        </authorList>
    </citation>
    <scope>NUCLEOTIDE SEQUENCE</scope>
    <source>
        <strain evidence="1">ATCC30299</strain>
    </source>
</reference>
<organism evidence="1 2">
    <name type="scientific">Blepharisma stoltei</name>
    <dbReference type="NCBI Taxonomy" id="1481888"/>
    <lineage>
        <taxon>Eukaryota</taxon>
        <taxon>Sar</taxon>
        <taxon>Alveolata</taxon>
        <taxon>Ciliophora</taxon>
        <taxon>Postciliodesmatophora</taxon>
        <taxon>Heterotrichea</taxon>
        <taxon>Heterotrichida</taxon>
        <taxon>Blepharismidae</taxon>
        <taxon>Blepharisma</taxon>
    </lineage>
</organism>
<keyword evidence="2" id="KW-1185">Reference proteome</keyword>
<evidence type="ECO:0000313" key="1">
    <source>
        <dbReference type="EMBL" id="CAG9329848.1"/>
    </source>
</evidence>
<evidence type="ECO:0000313" key="2">
    <source>
        <dbReference type="Proteomes" id="UP001162131"/>
    </source>
</evidence>
<name>A0AAU9K2H2_9CILI</name>
<dbReference type="AlphaFoldDB" id="A0AAU9K2H2"/>
<comment type="caution">
    <text evidence="1">The sequence shown here is derived from an EMBL/GenBank/DDBJ whole genome shotgun (WGS) entry which is preliminary data.</text>
</comment>
<protein>
    <submittedName>
        <fullName evidence="1">Uncharacterized protein</fullName>
    </submittedName>
</protein>
<gene>
    <name evidence="1" type="ORF">BSTOLATCC_MIC49888</name>
</gene>
<sequence length="244" mass="28301">MAEQLKINVPITNFTIDFRRNCRSASAIKRSETKRSLLNSSQKLNRSLHKFSRAISIDPRQFRSKSYNSTPPEPLRPECWRQPSAKIMASSNKKEQKETNLQSLLSSTTNLMRKYTCLGNKVSFTPLSNTMKKSNIKYIENLCNVTMKELEKRDKLKISIAQQLIRMNKIKENYNDNGSLREENCNILHSHFGRDSPMVFVSRKSQTRSTRNITRGNLNFQLKSKLRISGENEKFGELHQLDNL</sequence>
<proteinExistence type="predicted"/>
<dbReference type="EMBL" id="CAJZBQ010000049">
    <property type="protein sequence ID" value="CAG9329848.1"/>
    <property type="molecule type" value="Genomic_DNA"/>
</dbReference>
<accession>A0AAU9K2H2</accession>